<dbReference type="AlphaFoldDB" id="A0A0F9J1Q5"/>
<proteinExistence type="predicted"/>
<dbReference type="EMBL" id="LAZR01011071">
    <property type="protein sequence ID" value="KKM63579.1"/>
    <property type="molecule type" value="Genomic_DNA"/>
</dbReference>
<sequence>MAKQIKAGELREIILKEYPEIQINILYNPEQDYKGNIIYTKSAITINCLDEDLYNKVKNFIIDKGWLILIGDKALANSPLDVDLYEGSYSMILKGSE</sequence>
<accession>A0A0F9J1Q5</accession>
<name>A0A0F9J1Q5_9ZZZZ</name>
<organism evidence="1">
    <name type="scientific">marine sediment metagenome</name>
    <dbReference type="NCBI Taxonomy" id="412755"/>
    <lineage>
        <taxon>unclassified sequences</taxon>
        <taxon>metagenomes</taxon>
        <taxon>ecological metagenomes</taxon>
    </lineage>
</organism>
<protein>
    <submittedName>
        <fullName evidence="1">Uncharacterized protein</fullName>
    </submittedName>
</protein>
<comment type="caution">
    <text evidence="1">The sequence shown here is derived from an EMBL/GenBank/DDBJ whole genome shotgun (WGS) entry which is preliminary data.</text>
</comment>
<gene>
    <name evidence="1" type="ORF">LCGC14_1510080</name>
</gene>
<reference evidence="1" key="1">
    <citation type="journal article" date="2015" name="Nature">
        <title>Complex archaea that bridge the gap between prokaryotes and eukaryotes.</title>
        <authorList>
            <person name="Spang A."/>
            <person name="Saw J.H."/>
            <person name="Jorgensen S.L."/>
            <person name="Zaremba-Niedzwiedzka K."/>
            <person name="Martijn J."/>
            <person name="Lind A.E."/>
            <person name="van Eijk R."/>
            <person name="Schleper C."/>
            <person name="Guy L."/>
            <person name="Ettema T.J."/>
        </authorList>
    </citation>
    <scope>NUCLEOTIDE SEQUENCE</scope>
</reference>
<evidence type="ECO:0000313" key="1">
    <source>
        <dbReference type="EMBL" id="KKM63579.1"/>
    </source>
</evidence>